<dbReference type="Proteomes" id="UP000199297">
    <property type="component" value="Unassembled WGS sequence"/>
</dbReference>
<dbReference type="EMBL" id="FOBI01000007">
    <property type="protein sequence ID" value="SEL18626.1"/>
    <property type="molecule type" value="Genomic_DNA"/>
</dbReference>
<sequence>MLTSFKLMIRPINFSYALQLLCHFCLAFAVSAKEVNHDDLQIHGFVAQGIIDANHSNYINSDTSLSLELTEIGINASYQLNDDFRVAGQAVYLNGGNRYHAGPRIDYLLLQWNAFHSEHWQANFYFGRVKNNHWLYSSTRDIPFARPSIIIPQVVYFDGFRDVAVGGDGAAMKLRYSDDDVGEIDFNFSRGKSAISERQSDVIIGELALGKLDHDLDMQASIYWQPPFSGWRFGLSALDSTFAYQQAEVDNYFDSDFVYQFYTASALYEGELWQFSMELFQQRFVTEGFYFPGFFQDNLGQGYYLQTRYQLTDKLSILARHERFYADKDDKNGSKLKQKSGGRIPSYFAFHHDNMLGISYDLGSNFRLNAEYHWMQGGARLSPIVQPDPIANAQKNWQVWAIQLMYWF</sequence>
<proteinExistence type="predicted"/>
<organism evidence="2 3">
    <name type="scientific">Colwellia chukchiensis</name>
    <dbReference type="NCBI Taxonomy" id="641665"/>
    <lineage>
        <taxon>Bacteria</taxon>
        <taxon>Pseudomonadati</taxon>
        <taxon>Pseudomonadota</taxon>
        <taxon>Gammaproteobacteria</taxon>
        <taxon>Alteromonadales</taxon>
        <taxon>Colwelliaceae</taxon>
        <taxon>Colwellia</taxon>
    </lineage>
</organism>
<name>A0A1H7N4R6_9GAMM</name>
<dbReference type="AlphaFoldDB" id="A0A1H7N4R6"/>
<evidence type="ECO:0008006" key="4">
    <source>
        <dbReference type="Google" id="ProtNLM"/>
    </source>
</evidence>
<accession>A0A1H7N4R6</accession>
<keyword evidence="3" id="KW-1185">Reference proteome</keyword>
<evidence type="ECO:0000256" key="1">
    <source>
        <dbReference type="SAM" id="SignalP"/>
    </source>
</evidence>
<feature type="chain" id="PRO_5011703116" description="Phosphate-selective porin O and P" evidence="1">
    <location>
        <begin position="33"/>
        <end position="408"/>
    </location>
</feature>
<evidence type="ECO:0000313" key="3">
    <source>
        <dbReference type="Proteomes" id="UP000199297"/>
    </source>
</evidence>
<dbReference type="STRING" id="641665.GCA_002104455_03432"/>
<protein>
    <recommendedName>
        <fullName evidence="4">Phosphate-selective porin O and P</fullName>
    </recommendedName>
</protein>
<keyword evidence="1" id="KW-0732">Signal</keyword>
<reference evidence="3" key="1">
    <citation type="submission" date="2016-10" db="EMBL/GenBank/DDBJ databases">
        <authorList>
            <person name="Varghese N."/>
            <person name="Submissions S."/>
        </authorList>
    </citation>
    <scope>NUCLEOTIDE SEQUENCE [LARGE SCALE GENOMIC DNA]</scope>
    <source>
        <strain evidence="3">CGMCC 1.9127</strain>
    </source>
</reference>
<gene>
    <name evidence="2" type="ORF">SAMN05216262_10730</name>
</gene>
<dbReference type="SUPFAM" id="SSF56935">
    <property type="entry name" value="Porins"/>
    <property type="match status" value="1"/>
</dbReference>
<feature type="signal peptide" evidence="1">
    <location>
        <begin position="1"/>
        <end position="32"/>
    </location>
</feature>
<evidence type="ECO:0000313" key="2">
    <source>
        <dbReference type="EMBL" id="SEL18626.1"/>
    </source>
</evidence>